<keyword evidence="4" id="KW-1185">Reference proteome</keyword>
<dbReference type="PANTHER" id="PTHR43031:SF16">
    <property type="entry name" value="OXIDOREDUCTASE"/>
    <property type="match status" value="1"/>
</dbReference>
<evidence type="ECO:0000259" key="2">
    <source>
        <dbReference type="PROSITE" id="PS50206"/>
    </source>
</evidence>
<feature type="chain" id="PRO_5022939364" evidence="1">
    <location>
        <begin position="30"/>
        <end position="467"/>
    </location>
</feature>
<dbReference type="InterPro" id="IPR001763">
    <property type="entry name" value="Rhodanese-like_dom"/>
</dbReference>
<gene>
    <name evidence="3" type="ORF">ET418_16520</name>
</gene>
<evidence type="ECO:0000313" key="4">
    <source>
        <dbReference type="Proteomes" id="UP000324298"/>
    </source>
</evidence>
<dbReference type="CDD" id="cd00158">
    <property type="entry name" value="RHOD"/>
    <property type="match status" value="3"/>
</dbReference>
<accession>A0A5A9X5Q6</accession>
<dbReference type="SMART" id="SM00450">
    <property type="entry name" value="RHOD"/>
    <property type="match status" value="3"/>
</dbReference>
<keyword evidence="3" id="KW-0808">Transferase</keyword>
<sequence>MTAKPLLPSAFVAATAVGISLAASAPAMTEVPQVKPVIAKICTNCHTAEANTLRGYFDNVAFKAKTIQVRIDNSVELIRFDEDEIKVVNSQGATGDGELLRKTPKGHEVKVEYTERAGGRTAVRLIEKPPVTVSSDMLITTAGVERLVALGPEKGRYFLFDSRPLPRFQEGAIPTAVNLPFPSFDKLVERLPKDKNALIVFYCSGPTCNMSPGSATKAKKLGYTNIKVFKDGLPAWSVKNYAVLSPQALQEAWLDKGLPHVLLDVRSPKEAAKGFINGAVSFPAAWSAKLIKNLPPKDKKTPIIVYGGPDVKLAKKVAGQLLKAGYGNVKVLEGGFAGWQAAGYAVASGTLAAKAVYVPKPRPGEMAVAEFKKYAAELPPDVLIIDVRNGDEVKSGMIKGAVNIPVEELTTRAGEIPKNKLLIAHCSTGVRAEMAYHALKELGFPSVGYLNATVTFGKDGSYVLSVP</sequence>
<dbReference type="OrthoDB" id="9776795at2"/>
<dbReference type="AlphaFoldDB" id="A0A5A9X5Q6"/>
<feature type="signal peptide" evidence="1">
    <location>
        <begin position="1"/>
        <end position="29"/>
    </location>
</feature>
<dbReference type="InterPro" id="IPR036873">
    <property type="entry name" value="Rhodanese-like_dom_sf"/>
</dbReference>
<dbReference type="PROSITE" id="PS50206">
    <property type="entry name" value="RHODANESE_3"/>
    <property type="match status" value="3"/>
</dbReference>
<organism evidence="3 4">
    <name type="scientific">Oryzomonas rubra</name>
    <dbReference type="NCBI Taxonomy" id="2509454"/>
    <lineage>
        <taxon>Bacteria</taxon>
        <taxon>Pseudomonadati</taxon>
        <taxon>Thermodesulfobacteriota</taxon>
        <taxon>Desulfuromonadia</taxon>
        <taxon>Geobacterales</taxon>
        <taxon>Geobacteraceae</taxon>
        <taxon>Oryzomonas</taxon>
    </lineage>
</organism>
<evidence type="ECO:0000256" key="1">
    <source>
        <dbReference type="SAM" id="SignalP"/>
    </source>
</evidence>
<dbReference type="GO" id="GO:0016740">
    <property type="term" value="F:transferase activity"/>
    <property type="evidence" value="ECO:0007669"/>
    <property type="project" value="UniProtKB-KW"/>
</dbReference>
<evidence type="ECO:0000313" key="3">
    <source>
        <dbReference type="EMBL" id="KAA0888336.1"/>
    </source>
</evidence>
<dbReference type="EMBL" id="SRSD01000011">
    <property type="protein sequence ID" value="KAA0888336.1"/>
    <property type="molecule type" value="Genomic_DNA"/>
</dbReference>
<dbReference type="PANTHER" id="PTHR43031">
    <property type="entry name" value="FAD-DEPENDENT OXIDOREDUCTASE"/>
    <property type="match status" value="1"/>
</dbReference>
<comment type="caution">
    <text evidence="3">The sequence shown here is derived from an EMBL/GenBank/DDBJ whole genome shotgun (WGS) entry which is preliminary data.</text>
</comment>
<dbReference type="InterPro" id="IPR050229">
    <property type="entry name" value="GlpE_sulfurtransferase"/>
</dbReference>
<dbReference type="Proteomes" id="UP000324298">
    <property type="component" value="Unassembled WGS sequence"/>
</dbReference>
<feature type="domain" description="Rhodanese" evidence="2">
    <location>
        <begin position="378"/>
        <end position="465"/>
    </location>
</feature>
<reference evidence="3 4" key="1">
    <citation type="submission" date="2019-04" db="EMBL/GenBank/DDBJ databases">
        <title>Geobacter ruber sp. nov., ferric-reducing bacteria isolated from paddy soil.</title>
        <authorList>
            <person name="Xu Z."/>
            <person name="Masuda Y."/>
            <person name="Itoh H."/>
            <person name="Senoo K."/>
        </authorList>
    </citation>
    <scope>NUCLEOTIDE SEQUENCE [LARGE SCALE GENOMIC DNA]</scope>
    <source>
        <strain evidence="3 4">Red88</strain>
    </source>
</reference>
<dbReference type="RefSeq" id="WP_149309479.1">
    <property type="nucleotide sequence ID" value="NZ_SRSD01000011.1"/>
</dbReference>
<feature type="domain" description="Rhodanese" evidence="2">
    <location>
        <begin position="260"/>
        <end position="348"/>
    </location>
</feature>
<dbReference type="SUPFAM" id="SSF52821">
    <property type="entry name" value="Rhodanese/Cell cycle control phosphatase"/>
    <property type="match status" value="3"/>
</dbReference>
<keyword evidence="1" id="KW-0732">Signal</keyword>
<feature type="domain" description="Rhodanese" evidence="2">
    <location>
        <begin position="153"/>
        <end position="245"/>
    </location>
</feature>
<proteinExistence type="predicted"/>
<dbReference type="Gene3D" id="3.40.250.10">
    <property type="entry name" value="Rhodanese-like domain"/>
    <property type="match status" value="3"/>
</dbReference>
<protein>
    <submittedName>
        <fullName evidence="3">Sulfurtransferase</fullName>
    </submittedName>
</protein>
<name>A0A5A9X5Q6_9BACT</name>
<dbReference type="Pfam" id="PF00581">
    <property type="entry name" value="Rhodanese"/>
    <property type="match status" value="3"/>
</dbReference>